<dbReference type="Proteomes" id="UP000253318">
    <property type="component" value="Unassembled WGS sequence"/>
</dbReference>
<dbReference type="Pfam" id="PF26526">
    <property type="entry name" value="DUF8175"/>
    <property type="match status" value="1"/>
</dbReference>
<proteinExistence type="predicted"/>
<comment type="caution">
    <text evidence="4">The sequence shown here is derived from an EMBL/GenBank/DDBJ whole genome shotgun (WGS) entry which is preliminary data.</text>
</comment>
<reference evidence="4 5" key="1">
    <citation type="submission" date="2018-04" db="EMBL/GenBank/DDBJ databases">
        <title>Novel actinobacteria from marine sediment.</title>
        <authorList>
            <person name="Ng Z.Y."/>
            <person name="Tan G.Y.A."/>
        </authorList>
    </citation>
    <scope>NUCLEOTIDE SEQUENCE [LARGE SCALE GENOMIC DNA]</scope>
    <source>
        <strain evidence="4 5">TPS81</strain>
    </source>
</reference>
<keyword evidence="2" id="KW-1133">Transmembrane helix</keyword>
<dbReference type="OrthoDB" id="4428031at2"/>
<feature type="transmembrane region" description="Helical" evidence="2">
    <location>
        <begin position="20"/>
        <end position="42"/>
    </location>
</feature>
<keyword evidence="5" id="KW-1185">Reference proteome</keyword>
<name>A0A368T4F7_9ACTN</name>
<keyword evidence="2" id="KW-0472">Membrane</keyword>
<sequence>MADSGNEGTGGHPLASRGFVLSSVVIGTVVVLAVIVVVTTLARGEPEEGQAAPSSETGSASADPGSVPSAGGDASVCGLDEVEMTGMLSTAPEGTQWELVGAVAVPSVEGAGPGRIEENGFRDCFARTPTGAVLAAANASILTGDPTLGEQAIERLIADGPGKDVALEGGGIAAESPGGESDISVQLAGFRMISYDGERANIQLAYNSSIGLEMVTPMDLVWEDGDWKAVLADNGEPAVPAYPVPDLAGFVRWAGA</sequence>
<protein>
    <recommendedName>
        <fullName evidence="3">DUF8175 domain-containing protein</fullName>
    </recommendedName>
</protein>
<evidence type="ECO:0000256" key="2">
    <source>
        <dbReference type="SAM" id="Phobius"/>
    </source>
</evidence>
<dbReference type="AlphaFoldDB" id="A0A368T4F7"/>
<evidence type="ECO:0000313" key="5">
    <source>
        <dbReference type="Proteomes" id="UP000253318"/>
    </source>
</evidence>
<feature type="domain" description="DUF8175" evidence="3">
    <location>
        <begin position="61"/>
        <end position="252"/>
    </location>
</feature>
<accession>A0A368T4F7</accession>
<evidence type="ECO:0000256" key="1">
    <source>
        <dbReference type="SAM" id="MobiDB-lite"/>
    </source>
</evidence>
<evidence type="ECO:0000313" key="4">
    <source>
        <dbReference type="EMBL" id="RCV58045.1"/>
    </source>
</evidence>
<feature type="region of interest" description="Disordered" evidence="1">
    <location>
        <begin position="44"/>
        <end position="76"/>
    </location>
</feature>
<dbReference type="EMBL" id="QEIN01000102">
    <property type="protein sequence ID" value="RCV58045.1"/>
    <property type="molecule type" value="Genomic_DNA"/>
</dbReference>
<dbReference type="InterPro" id="IPR058488">
    <property type="entry name" value="DUF8175"/>
</dbReference>
<keyword evidence="2" id="KW-0812">Transmembrane</keyword>
<organism evidence="4 5">
    <name type="scientific">Marinitenerispora sediminis</name>
    <dbReference type="NCBI Taxonomy" id="1931232"/>
    <lineage>
        <taxon>Bacteria</taxon>
        <taxon>Bacillati</taxon>
        <taxon>Actinomycetota</taxon>
        <taxon>Actinomycetes</taxon>
        <taxon>Streptosporangiales</taxon>
        <taxon>Nocardiopsidaceae</taxon>
        <taxon>Marinitenerispora</taxon>
    </lineage>
</organism>
<evidence type="ECO:0000259" key="3">
    <source>
        <dbReference type="Pfam" id="PF26526"/>
    </source>
</evidence>
<gene>
    <name evidence="4" type="ORF">DEF24_14180</name>
</gene>